<dbReference type="EMBL" id="JACJIQ010000012">
    <property type="protein sequence ID" value="MBA9078296.1"/>
    <property type="molecule type" value="Genomic_DNA"/>
</dbReference>
<proteinExistence type="predicted"/>
<evidence type="ECO:0000313" key="3">
    <source>
        <dbReference type="Proteomes" id="UP000563094"/>
    </source>
</evidence>
<sequence>MNYIKQINAFWEKERDFEGLDALVQSYYFACLFFANKYGWDFEVYRDDIIEKAKVSKSTYYKAREVAMKLGLVQFEEGSNKRSKCKFKVIPLYQIKDTTWDTTKDTTPPPVSQNQDTTWDTTKDTTPPPVSQNQDTTWDHTNKLENLETTTATTPLSDSIQAKPEPQPVVYSPSGNEVKLPYPSEKFKKAWKVWLLHLSEKDAKPYTRQQERVVLDEISKYASVNEDLALKIIKYSIKGGWGKICYPKDAEEMGRIDPKPPKQQTEPVKLSRRDVDMMFGTPKEVAA</sequence>
<feature type="region of interest" description="Disordered" evidence="1">
    <location>
        <begin position="252"/>
        <end position="273"/>
    </location>
</feature>
<dbReference type="RefSeq" id="WP_182513559.1">
    <property type="nucleotide sequence ID" value="NZ_JACJIQ010000012.1"/>
</dbReference>
<organism evidence="2 3">
    <name type="scientific">Rufibacter quisquiliarum</name>
    <dbReference type="NCBI Taxonomy" id="1549639"/>
    <lineage>
        <taxon>Bacteria</taxon>
        <taxon>Pseudomonadati</taxon>
        <taxon>Bacteroidota</taxon>
        <taxon>Cytophagia</taxon>
        <taxon>Cytophagales</taxon>
        <taxon>Hymenobacteraceae</taxon>
        <taxon>Rufibacter</taxon>
    </lineage>
</organism>
<comment type="caution">
    <text evidence="2">The sequence shown here is derived from an EMBL/GenBank/DDBJ whole genome shotgun (WGS) entry which is preliminary data.</text>
</comment>
<name>A0A839GU20_9BACT</name>
<reference evidence="2 3" key="1">
    <citation type="submission" date="2020-08" db="EMBL/GenBank/DDBJ databases">
        <title>Genomic Encyclopedia of Type Strains, Phase IV (KMG-IV): sequencing the most valuable type-strain genomes for metagenomic binning, comparative biology and taxonomic classification.</title>
        <authorList>
            <person name="Goeker M."/>
        </authorList>
    </citation>
    <scope>NUCLEOTIDE SEQUENCE [LARGE SCALE GENOMIC DNA]</scope>
    <source>
        <strain evidence="2 3">DSM 29854</strain>
    </source>
</reference>
<keyword evidence="3" id="KW-1185">Reference proteome</keyword>
<dbReference type="AlphaFoldDB" id="A0A839GU20"/>
<feature type="region of interest" description="Disordered" evidence="1">
    <location>
        <begin position="152"/>
        <end position="172"/>
    </location>
</feature>
<evidence type="ECO:0000313" key="2">
    <source>
        <dbReference type="EMBL" id="MBA9078296.1"/>
    </source>
</evidence>
<feature type="region of interest" description="Disordered" evidence="1">
    <location>
        <begin position="101"/>
        <end position="137"/>
    </location>
</feature>
<protein>
    <submittedName>
        <fullName evidence="2">Uncharacterized protein</fullName>
    </submittedName>
</protein>
<evidence type="ECO:0000256" key="1">
    <source>
        <dbReference type="SAM" id="MobiDB-lite"/>
    </source>
</evidence>
<dbReference type="Proteomes" id="UP000563094">
    <property type="component" value="Unassembled WGS sequence"/>
</dbReference>
<accession>A0A839GU20</accession>
<gene>
    <name evidence="2" type="ORF">FHS90_003022</name>
</gene>